<proteinExistence type="predicted"/>
<dbReference type="KEGG" id="spap:H3Z74_01135"/>
<organism evidence="4 5">
    <name type="scientific">Sphingomonas alpina</name>
    <dbReference type="NCBI Taxonomy" id="653931"/>
    <lineage>
        <taxon>Bacteria</taxon>
        <taxon>Pseudomonadati</taxon>
        <taxon>Pseudomonadota</taxon>
        <taxon>Alphaproteobacteria</taxon>
        <taxon>Sphingomonadales</taxon>
        <taxon>Sphingomonadaceae</taxon>
        <taxon>Sphingomonas</taxon>
    </lineage>
</organism>
<dbReference type="RefSeq" id="WP_187762200.1">
    <property type="nucleotide sequence ID" value="NZ_CP061038.1"/>
</dbReference>
<reference evidence="4 5" key="1">
    <citation type="submission" date="2020-09" db="EMBL/GenBank/DDBJ databases">
        <title>Sphingomonas sp., a new species isolated from pork steak.</title>
        <authorList>
            <person name="Heidler von Heilborn D."/>
        </authorList>
    </citation>
    <scope>NUCLEOTIDE SEQUENCE [LARGE SCALE GENOMIC DNA]</scope>
    <source>
        <strain evidence="5">S8-3T</strain>
    </source>
</reference>
<name>A0A7H0LJN8_9SPHN</name>
<evidence type="ECO:0000259" key="3">
    <source>
        <dbReference type="Pfam" id="PF16220"/>
    </source>
</evidence>
<feature type="domain" description="FecR N-terminal" evidence="3">
    <location>
        <begin position="14"/>
        <end position="55"/>
    </location>
</feature>
<dbReference type="Proteomes" id="UP000516148">
    <property type="component" value="Chromosome"/>
</dbReference>
<keyword evidence="1" id="KW-1133">Transmembrane helix</keyword>
<keyword evidence="1" id="KW-0812">Transmembrane</keyword>
<dbReference type="PIRSF" id="PIRSF018266">
    <property type="entry name" value="FecR"/>
    <property type="match status" value="1"/>
</dbReference>
<dbReference type="PANTHER" id="PTHR30273">
    <property type="entry name" value="PERIPLASMIC SIGNAL SENSOR AND SIGMA FACTOR ACTIVATOR FECR-RELATED"/>
    <property type="match status" value="1"/>
</dbReference>
<dbReference type="InterPro" id="IPR006860">
    <property type="entry name" value="FecR"/>
</dbReference>
<feature type="transmembrane region" description="Helical" evidence="1">
    <location>
        <begin position="97"/>
        <end position="117"/>
    </location>
</feature>
<dbReference type="AlphaFoldDB" id="A0A7H0LJN8"/>
<protein>
    <submittedName>
        <fullName evidence="4">FecR domain-containing protein</fullName>
    </submittedName>
</protein>
<evidence type="ECO:0000313" key="4">
    <source>
        <dbReference type="EMBL" id="QNQ09891.1"/>
    </source>
</evidence>
<dbReference type="Pfam" id="PF16220">
    <property type="entry name" value="DUF4880"/>
    <property type="match status" value="1"/>
</dbReference>
<dbReference type="InterPro" id="IPR032623">
    <property type="entry name" value="FecR_N"/>
</dbReference>
<dbReference type="EMBL" id="CP061038">
    <property type="protein sequence ID" value="QNQ09891.1"/>
    <property type="molecule type" value="Genomic_DNA"/>
</dbReference>
<evidence type="ECO:0000259" key="2">
    <source>
        <dbReference type="Pfam" id="PF04773"/>
    </source>
</evidence>
<evidence type="ECO:0000256" key="1">
    <source>
        <dbReference type="SAM" id="Phobius"/>
    </source>
</evidence>
<dbReference type="GO" id="GO:0016989">
    <property type="term" value="F:sigma factor antagonist activity"/>
    <property type="evidence" value="ECO:0007669"/>
    <property type="project" value="TreeGrafter"/>
</dbReference>
<sequence>MTAPAHQDHSQIDEQAALWCLRLSEGRLDTDERCEFDAWIATDDAHAMAFEEAVAIWHGVEDVADTPEMIRYRAEAVESLRRANARRWARTHWSMGGWGRAAAAFAAVLLVAMVYLLHDPMTSYSTGTGERRVVMLDDGTRVTLDAATQVNVRMDHNSRRLELVSGRAKFDVAHDAMRPLSVLARNRLTLATGTSFSVELLAEQMRVVLYEGRVEVMAQAKDGTRRTILPVAGQPGPTLVPGSELIASTSAATTRIAPTDVSRSLSWESGQLTFDGEPLAVAVDRMNRDAREKLVISDPRIGAYVVNGVFLGADADAFVEGVCALHPVQARREDGRIILSYRAA</sequence>
<dbReference type="Gene3D" id="2.60.120.1440">
    <property type="match status" value="1"/>
</dbReference>
<keyword evidence="1" id="KW-0472">Membrane</keyword>
<dbReference type="InterPro" id="IPR012373">
    <property type="entry name" value="Ferrdict_sens_TM"/>
</dbReference>
<dbReference type="PANTHER" id="PTHR30273:SF2">
    <property type="entry name" value="PROTEIN FECR"/>
    <property type="match status" value="1"/>
</dbReference>
<accession>A0A7H0LJN8</accession>
<dbReference type="Pfam" id="PF04773">
    <property type="entry name" value="FecR"/>
    <property type="match status" value="1"/>
</dbReference>
<evidence type="ECO:0000313" key="5">
    <source>
        <dbReference type="Proteomes" id="UP000516148"/>
    </source>
</evidence>
<keyword evidence="5" id="KW-1185">Reference proteome</keyword>
<feature type="domain" description="FecR protein" evidence="2">
    <location>
        <begin position="124"/>
        <end position="215"/>
    </location>
</feature>
<gene>
    <name evidence="4" type="ORF">H3Z74_01135</name>
</gene>